<evidence type="ECO:0000313" key="2">
    <source>
        <dbReference type="Proteomes" id="UP001044222"/>
    </source>
</evidence>
<dbReference type="EMBL" id="JAFIRN010000016">
    <property type="protein sequence ID" value="KAG5834004.1"/>
    <property type="molecule type" value="Genomic_DNA"/>
</dbReference>
<gene>
    <name evidence="1" type="ORF">ANANG_G00282010</name>
</gene>
<reference evidence="1" key="1">
    <citation type="submission" date="2021-01" db="EMBL/GenBank/DDBJ databases">
        <title>A chromosome-scale assembly of European eel, Anguilla anguilla.</title>
        <authorList>
            <person name="Henkel C."/>
            <person name="Jong-Raadsen S.A."/>
            <person name="Dufour S."/>
            <person name="Weltzien F.-A."/>
            <person name="Palstra A.P."/>
            <person name="Pelster B."/>
            <person name="Spaink H.P."/>
            <person name="Van Den Thillart G.E."/>
            <person name="Jansen H."/>
            <person name="Zahm M."/>
            <person name="Klopp C."/>
            <person name="Cedric C."/>
            <person name="Louis A."/>
            <person name="Berthelot C."/>
            <person name="Parey E."/>
            <person name="Roest Crollius H."/>
            <person name="Montfort J."/>
            <person name="Robinson-Rechavi M."/>
            <person name="Bucao C."/>
            <person name="Bouchez O."/>
            <person name="Gislard M."/>
            <person name="Lluch J."/>
            <person name="Milhes M."/>
            <person name="Lampietro C."/>
            <person name="Lopez Roques C."/>
            <person name="Donnadieu C."/>
            <person name="Braasch I."/>
            <person name="Desvignes T."/>
            <person name="Postlethwait J."/>
            <person name="Bobe J."/>
            <person name="Guiguen Y."/>
            <person name="Dirks R."/>
        </authorList>
    </citation>
    <scope>NUCLEOTIDE SEQUENCE</scope>
    <source>
        <strain evidence="1">Tag_6206</strain>
        <tissue evidence="1">Liver</tissue>
    </source>
</reference>
<dbReference type="AlphaFoldDB" id="A0A9D3LNJ5"/>
<keyword evidence="2" id="KW-1185">Reference proteome</keyword>
<proteinExistence type="predicted"/>
<sequence length="72" mass="7945">HPSLRNEGSAQSVGQGFHYSSYRAHLALGFPQSILGFYFFFCHKVLSHLASMILLTPVLQPSSKQTAHCPVT</sequence>
<protein>
    <submittedName>
        <fullName evidence="1">Uncharacterized protein</fullName>
    </submittedName>
</protein>
<accession>A0A9D3LNJ5</accession>
<name>A0A9D3LNJ5_ANGAN</name>
<evidence type="ECO:0000313" key="1">
    <source>
        <dbReference type="EMBL" id="KAG5834004.1"/>
    </source>
</evidence>
<feature type="non-terminal residue" evidence="1">
    <location>
        <position position="1"/>
    </location>
</feature>
<organism evidence="1 2">
    <name type="scientific">Anguilla anguilla</name>
    <name type="common">European freshwater eel</name>
    <name type="synonym">Muraena anguilla</name>
    <dbReference type="NCBI Taxonomy" id="7936"/>
    <lineage>
        <taxon>Eukaryota</taxon>
        <taxon>Metazoa</taxon>
        <taxon>Chordata</taxon>
        <taxon>Craniata</taxon>
        <taxon>Vertebrata</taxon>
        <taxon>Euteleostomi</taxon>
        <taxon>Actinopterygii</taxon>
        <taxon>Neopterygii</taxon>
        <taxon>Teleostei</taxon>
        <taxon>Anguilliformes</taxon>
        <taxon>Anguillidae</taxon>
        <taxon>Anguilla</taxon>
    </lineage>
</organism>
<comment type="caution">
    <text evidence="1">The sequence shown here is derived from an EMBL/GenBank/DDBJ whole genome shotgun (WGS) entry which is preliminary data.</text>
</comment>
<dbReference type="Proteomes" id="UP001044222">
    <property type="component" value="Chromosome 16"/>
</dbReference>